<protein>
    <submittedName>
        <fullName evidence="1">Putative ovule protein</fullName>
    </submittedName>
</protein>
<proteinExistence type="predicted"/>
<evidence type="ECO:0000313" key="1">
    <source>
        <dbReference type="EMBL" id="JAP08263.1"/>
    </source>
</evidence>
<reference evidence="1" key="1">
    <citation type="submission" date="2015-12" db="EMBL/GenBank/DDBJ databases">
        <title>Gene expression during late stages of embryo sac development: a critical building block for successful pollen-pistil interactions.</title>
        <authorList>
            <person name="Liu Y."/>
            <person name="Joly V."/>
            <person name="Sabar M."/>
            <person name="Matton D.P."/>
        </authorList>
    </citation>
    <scope>NUCLEOTIDE SEQUENCE</scope>
</reference>
<accession>A0A0V0GKH7</accession>
<dbReference type="AlphaFoldDB" id="A0A0V0GKH7"/>
<organism evidence="1">
    <name type="scientific">Solanum chacoense</name>
    <name type="common">Chaco potato</name>
    <dbReference type="NCBI Taxonomy" id="4108"/>
    <lineage>
        <taxon>Eukaryota</taxon>
        <taxon>Viridiplantae</taxon>
        <taxon>Streptophyta</taxon>
        <taxon>Embryophyta</taxon>
        <taxon>Tracheophyta</taxon>
        <taxon>Spermatophyta</taxon>
        <taxon>Magnoliopsida</taxon>
        <taxon>eudicotyledons</taxon>
        <taxon>Gunneridae</taxon>
        <taxon>Pentapetalae</taxon>
        <taxon>asterids</taxon>
        <taxon>lamiids</taxon>
        <taxon>Solanales</taxon>
        <taxon>Solanaceae</taxon>
        <taxon>Solanoideae</taxon>
        <taxon>Solaneae</taxon>
        <taxon>Solanum</taxon>
    </lineage>
</organism>
<dbReference type="EMBL" id="GEDG01037221">
    <property type="protein sequence ID" value="JAP08263.1"/>
    <property type="molecule type" value="Transcribed_RNA"/>
</dbReference>
<name>A0A0V0GKH7_SOLCH</name>
<sequence>MLMYHLLFRHNLMAVLMNHLILRHHFITMLMNHLIFRHYLIILSGGCWSSCGFWGRHQYPEAQGCRKF</sequence>